<feature type="transmembrane region" description="Helical" evidence="2">
    <location>
        <begin position="796"/>
        <end position="818"/>
    </location>
</feature>
<dbReference type="AlphaFoldDB" id="A0A9W8TMK5"/>
<dbReference type="Proteomes" id="UP001148614">
    <property type="component" value="Unassembled WGS sequence"/>
</dbReference>
<evidence type="ECO:0000256" key="2">
    <source>
        <dbReference type="SAM" id="Phobius"/>
    </source>
</evidence>
<comment type="similarity">
    <text evidence="1">Belongs to the GMC oxidoreductase family.</text>
</comment>
<keyword evidence="2" id="KW-0472">Membrane</keyword>
<dbReference type="GO" id="GO:0016614">
    <property type="term" value="F:oxidoreductase activity, acting on CH-OH group of donors"/>
    <property type="evidence" value="ECO:0007669"/>
    <property type="project" value="InterPro"/>
</dbReference>
<dbReference type="InterPro" id="IPR036188">
    <property type="entry name" value="FAD/NAD-bd_sf"/>
</dbReference>
<dbReference type="SUPFAM" id="SSF54373">
    <property type="entry name" value="FAD-linked reductases, C-terminal domain"/>
    <property type="match status" value="1"/>
</dbReference>
<feature type="transmembrane region" description="Helical" evidence="2">
    <location>
        <begin position="683"/>
        <end position="704"/>
    </location>
</feature>
<dbReference type="PANTHER" id="PTHR11552">
    <property type="entry name" value="GLUCOSE-METHANOL-CHOLINE GMC OXIDOREDUCTASE"/>
    <property type="match status" value="1"/>
</dbReference>
<feature type="transmembrane region" description="Helical" evidence="2">
    <location>
        <begin position="830"/>
        <end position="854"/>
    </location>
</feature>
<feature type="transmembrane region" description="Helical" evidence="2">
    <location>
        <begin position="651"/>
        <end position="671"/>
    </location>
</feature>
<feature type="transmembrane region" description="Helical" evidence="2">
    <location>
        <begin position="874"/>
        <end position="895"/>
    </location>
</feature>
<keyword evidence="5" id="KW-1185">Reference proteome</keyword>
<dbReference type="PROSITE" id="PS00624">
    <property type="entry name" value="GMC_OXRED_2"/>
    <property type="match status" value="1"/>
</dbReference>
<keyword evidence="2" id="KW-1133">Transmembrane helix</keyword>
<feature type="transmembrane region" description="Helical" evidence="2">
    <location>
        <begin position="724"/>
        <end position="745"/>
    </location>
</feature>
<dbReference type="Pfam" id="PF05199">
    <property type="entry name" value="GMC_oxred_C"/>
    <property type="match status" value="1"/>
</dbReference>
<name>A0A9W8TMK5_9PEZI</name>
<dbReference type="PANTHER" id="PTHR11552:SF78">
    <property type="entry name" value="GLUCOSE-METHANOL-CHOLINE OXIDOREDUCTASE N-TERMINAL DOMAIN-CONTAINING PROTEIN"/>
    <property type="match status" value="1"/>
</dbReference>
<gene>
    <name evidence="4" type="ORF">NPX13_g5578</name>
</gene>
<dbReference type="EMBL" id="JANPWZ010000891">
    <property type="protein sequence ID" value="KAJ3570877.1"/>
    <property type="molecule type" value="Genomic_DNA"/>
</dbReference>
<evidence type="ECO:0000256" key="1">
    <source>
        <dbReference type="ARBA" id="ARBA00010790"/>
    </source>
</evidence>
<dbReference type="Gene3D" id="3.30.560.10">
    <property type="entry name" value="Glucose Oxidase, domain 3"/>
    <property type="match status" value="1"/>
</dbReference>
<dbReference type="VEuPathDB" id="FungiDB:F4678DRAFT_373704"/>
<dbReference type="Gene3D" id="3.50.50.60">
    <property type="entry name" value="FAD/NAD(P)-binding domain"/>
    <property type="match status" value="1"/>
</dbReference>
<dbReference type="GO" id="GO:0050660">
    <property type="term" value="F:flavin adenine dinucleotide binding"/>
    <property type="evidence" value="ECO:0007669"/>
    <property type="project" value="InterPro"/>
</dbReference>
<feature type="domain" description="Glucose-methanol-choline oxidoreductase N-terminal" evidence="3">
    <location>
        <begin position="273"/>
        <end position="287"/>
    </location>
</feature>
<dbReference type="SUPFAM" id="SSF51905">
    <property type="entry name" value="FAD/NAD(P)-binding domain"/>
    <property type="match status" value="1"/>
</dbReference>
<dbReference type="InterPro" id="IPR000172">
    <property type="entry name" value="GMC_OxRdtase_N"/>
</dbReference>
<feature type="transmembrane region" description="Helical" evidence="2">
    <location>
        <begin position="757"/>
        <end position="776"/>
    </location>
</feature>
<proteinExistence type="inferred from homology"/>
<dbReference type="PROSITE" id="PS51257">
    <property type="entry name" value="PROKAR_LIPOPROTEIN"/>
    <property type="match status" value="1"/>
</dbReference>
<reference evidence="4" key="1">
    <citation type="submission" date="2022-07" db="EMBL/GenBank/DDBJ databases">
        <title>Genome Sequence of Xylaria arbuscula.</title>
        <authorList>
            <person name="Buettner E."/>
        </authorList>
    </citation>
    <scope>NUCLEOTIDE SEQUENCE</scope>
    <source>
        <strain evidence="4">VT107</strain>
    </source>
</reference>
<dbReference type="InterPro" id="IPR012132">
    <property type="entry name" value="GMC_OxRdtase"/>
</dbReference>
<evidence type="ECO:0000313" key="5">
    <source>
        <dbReference type="Proteomes" id="UP001148614"/>
    </source>
</evidence>
<evidence type="ECO:0000313" key="4">
    <source>
        <dbReference type="EMBL" id="KAJ3570877.1"/>
    </source>
</evidence>
<sequence>MPLYTKLPDEVREVDVIIAGGGTAGCIVAARLAEADPKLSILVIEAGPDGAGNPSVDYPAFFLTNLLPASAITTFQKSNPSKALAGREIVVPTSCVLGGGSAINMMMYSRAQRSDWDSWKTPGWSANEMLPFMKKLETYSGPGSMEIHGSSGPIHVSSGSFTGKRCQDDFISAMNKLGWPEIEDLNSLDACNGVQRAVRFISPDGKRQDTASRYLRPLLEDGKHPNLSVVVESQVVRVLFQGKKASGVVYRPKTDGATDRIVHATKMVVISCGALGTPAVLERSGVGDADILRRSKIPEIVADVPGVGHEYDDHHLCVYPYKSSLNEDETLDGILTGKLNPAELIEKKHELLGWNAQDVTCKLRPTDKDVAALGPEFQEAWDGNFKDDLNKPLMMMSLVSCFPGEPVGIPPGQYFGISTFTTYPFSRGHLHITGPELTDPLDFDTGFFTDKQGVDIRMHRWAYKQQREVARRMSLFRGELQAGHPPFPEGSKAAIVAFDKGSTGDDLATDLQGNIEYSAEDDVIIDKWVCDNVSSTWHSSGTCKMAPRDQYGVVDEYLSVYGVEGLKLADLSIVPKNVAANTNHTALVIGEKAADILIKELGLGGQYPGHFAARGATGYATIPKSRDPRGKLMYRKRHVPDSKGCDDELRLLILLLILTCISFVPQIYRLARRRGDAAAINSGYVLINLIAATELFCMSFLLIMPYPRLDTTNDPRIASGWIDFANVSIIWILWLVIFIVCATYRWHEVRSYESHKVTFYIFWLMISVVPILDDAIGYADAPTEPIPIRIINYRIYFTVHVCYIIPVITLLALVAFALQAREIMARPPESGTGALSVATVALQVAVFSVLAATWYPSRLRHNGSNTSFLEWYEFAGFLTVNHAFFALEQALLLVAMGWHRWGSRRGTDDLPDETQPLIDADNSCRKLVSSVEERRAHNPEVD</sequence>
<dbReference type="Pfam" id="PF00732">
    <property type="entry name" value="GMC_oxred_N"/>
    <property type="match status" value="1"/>
</dbReference>
<evidence type="ECO:0000259" key="3">
    <source>
        <dbReference type="PROSITE" id="PS00624"/>
    </source>
</evidence>
<comment type="caution">
    <text evidence="4">The sequence shown here is derived from an EMBL/GenBank/DDBJ whole genome shotgun (WGS) entry which is preliminary data.</text>
</comment>
<protein>
    <recommendedName>
        <fullName evidence="3">Glucose-methanol-choline oxidoreductase N-terminal domain-containing protein</fullName>
    </recommendedName>
</protein>
<keyword evidence="2" id="KW-0812">Transmembrane</keyword>
<dbReference type="InterPro" id="IPR007867">
    <property type="entry name" value="GMC_OxRtase_C"/>
</dbReference>
<organism evidence="4 5">
    <name type="scientific">Xylaria arbuscula</name>
    <dbReference type="NCBI Taxonomy" id="114810"/>
    <lineage>
        <taxon>Eukaryota</taxon>
        <taxon>Fungi</taxon>
        <taxon>Dikarya</taxon>
        <taxon>Ascomycota</taxon>
        <taxon>Pezizomycotina</taxon>
        <taxon>Sordariomycetes</taxon>
        <taxon>Xylariomycetidae</taxon>
        <taxon>Xylariales</taxon>
        <taxon>Xylariaceae</taxon>
        <taxon>Xylaria</taxon>
    </lineage>
</organism>
<accession>A0A9W8TMK5</accession>